<accession>L8JND1</accession>
<dbReference type="InterPro" id="IPR049071">
    <property type="entry name" value="MPI_cupin_dom"/>
</dbReference>
<dbReference type="Proteomes" id="UP000011135">
    <property type="component" value="Unassembled WGS sequence"/>
</dbReference>
<evidence type="ECO:0000256" key="2">
    <source>
        <dbReference type="ARBA" id="ARBA00022833"/>
    </source>
</evidence>
<dbReference type="InterPro" id="IPR011051">
    <property type="entry name" value="RmlC_Cupin_sf"/>
</dbReference>
<gene>
    <name evidence="9" type="ORF">C900_03710</name>
</gene>
<dbReference type="PANTHER" id="PTHR42742">
    <property type="entry name" value="TRANSCRIPTIONAL REPRESSOR MPRA"/>
    <property type="match status" value="1"/>
</dbReference>
<evidence type="ECO:0000256" key="5">
    <source>
        <dbReference type="PIRSR" id="PIRSR036894-1"/>
    </source>
</evidence>
<dbReference type="GO" id="GO:0008270">
    <property type="term" value="F:zinc ion binding"/>
    <property type="evidence" value="ECO:0007669"/>
    <property type="project" value="InterPro"/>
</dbReference>
<evidence type="ECO:0000313" key="9">
    <source>
        <dbReference type="EMBL" id="ELR70456.1"/>
    </source>
</evidence>
<organism evidence="9 10">
    <name type="scientific">Fulvivirga imtechensis AK7</name>
    <dbReference type="NCBI Taxonomy" id="1237149"/>
    <lineage>
        <taxon>Bacteria</taxon>
        <taxon>Pseudomonadati</taxon>
        <taxon>Bacteroidota</taxon>
        <taxon>Cytophagia</taxon>
        <taxon>Cytophagales</taxon>
        <taxon>Fulvivirgaceae</taxon>
        <taxon>Fulvivirga</taxon>
    </lineage>
</organism>
<evidence type="ECO:0000256" key="1">
    <source>
        <dbReference type="ARBA" id="ARBA00022723"/>
    </source>
</evidence>
<evidence type="ECO:0000256" key="6">
    <source>
        <dbReference type="PIRSR" id="PIRSR036894-2"/>
    </source>
</evidence>
<dbReference type="InterPro" id="IPR014710">
    <property type="entry name" value="RmlC-like_jellyroll"/>
</dbReference>
<dbReference type="InterPro" id="IPR014628">
    <property type="entry name" value="Man6P_isomerase_Firm_short"/>
</dbReference>
<dbReference type="CDD" id="cd07010">
    <property type="entry name" value="cupin_PMI_type_I_N_bac"/>
    <property type="match status" value="1"/>
</dbReference>
<dbReference type="RefSeq" id="WP_009581104.1">
    <property type="nucleotide sequence ID" value="NZ_AMZN01000053.1"/>
</dbReference>
<feature type="binding site" evidence="5">
    <location>
        <position position="121"/>
    </location>
    <ligand>
        <name>Zn(2+)</name>
        <dbReference type="ChEBI" id="CHEBI:29105"/>
    </ligand>
</feature>
<keyword evidence="9" id="KW-0413">Isomerase</keyword>
<dbReference type="SUPFAM" id="SSF51182">
    <property type="entry name" value="RmlC-like cupins"/>
    <property type="match status" value="1"/>
</dbReference>
<sequence>MNAYPLKFKAIFKDKIWGGQKIGTILKKDYSPLPNCGETWELSAVEGNVSIVDNGELAGEPLDRVIAAHRNEILGSSVVKKFGDEFPLLIKFIDAKEDLSVQVHPDDELAQVRHQGKGKTEMWYILQADADASLIAGFNQPMDKTSYLDHFNKGALNNVLNRVSVHAGDVFFIPAGRIHTIGKGILLAEIQQTSDITYRIYDFDRIDAEGNKRQLHTQEALDALDYKYYDTYKTPYTSGVNKRISLVQAEYFTTNKFELDQPLGLDYAKLDSFVIHIFTKGQGHLKYGDGEEAVKMGDVYLLPATMKQIQIVPDGKLELLEVYVEA</sequence>
<evidence type="ECO:0000256" key="3">
    <source>
        <dbReference type="ARBA" id="ARBA00029741"/>
    </source>
</evidence>
<feature type="domain" description="Mannose-6-phosphate isomerase cupin" evidence="8">
    <location>
        <begin position="245"/>
        <end position="323"/>
    </location>
</feature>
<dbReference type="PANTHER" id="PTHR42742:SF3">
    <property type="entry name" value="FRUCTOKINASE"/>
    <property type="match status" value="1"/>
</dbReference>
<dbReference type="GO" id="GO:0004476">
    <property type="term" value="F:mannose-6-phosphate isomerase activity"/>
    <property type="evidence" value="ECO:0007669"/>
    <property type="project" value="InterPro"/>
</dbReference>
<name>L8JND1_9BACT</name>
<dbReference type="Gene3D" id="2.60.120.10">
    <property type="entry name" value="Jelly Rolls"/>
    <property type="match status" value="2"/>
</dbReference>
<dbReference type="STRING" id="1237149.C900_03710"/>
<dbReference type="InterPro" id="IPR051804">
    <property type="entry name" value="Carb_Metab_Reg_Kinase/Isom"/>
</dbReference>
<dbReference type="Pfam" id="PF20511">
    <property type="entry name" value="PMI_typeI_cat"/>
    <property type="match status" value="1"/>
</dbReference>
<dbReference type="OrthoDB" id="9808275at2"/>
<dbReference type="eggNOG" id="COG1482">
    <property type="taxonomic scope" value="Bacteria"/>
</dbReference>
<dbReference type="Pfam" id="PF21621">
    <property type="entry name" value="MPI_cupin_dom"/>
    <property type="match status" value="1"/>
</dbReference>
<dbReference type="EMBL" id="AMZN01000053">
    <property type="protein sequence ID" value="ELR70456.1"/>
    <property type="molecule type" value="Genomic_DNA"/>
</dbReference>
<protein>
    <recommendedName>
        <fullName evidence="3">Phosphohexomutase</fullName>
    </recommendedName>
    <alternativeName>
        <fullName evidence="4">Phosphomannose isomerase</fullName>
    </alternativeName>
</protein>
<dbReference type="InterPro" id="IPR046457">
    <property type="entry name" value="PMI_typeI_cat"/>
</dbReference>
<keyword evidence="10" id="KW-1185">Reference proteome</keyword>
<evidence type="ECO:0000256" key="4">
    <source>
        <dbReference type="ARBA" id="ARBA00030762"/>
    </source>
</evidence>
<dbReference type="AlphaFoldDB" id="L8JND1"/>
<feature type="active site" evidence="6">
    <location>
        <position position="199"/>
    </location>
</feature>
<dbReference type="PIRSF" id="PIRSF036894">
    <property type="entry name" value="PMI_Firm_short"/>
    <property type="match status" value="1"/>
</dbReference>
<feature type="binding site" evidence="5">
    <location>
        <position position="179"/>
    </location>
    <ligand>
        <name>Zn(2+)</name>
        <dbReference type="ChEBI" id="CHEBI:29105"/>
    </ligand>
</feature>
<evidence type="ECO:0000313" key="10">
    <source>
        <dbReference type="Proteomes" id="UP000011135"/>
    </source>
</evidence>
<comment type="cofactor">
    <cofactor evidence="5">
        <name>Zn(2+)</name>
        <dbReference type="ChEBI" id="CHEBI:29105"/>
    </cofactor>
    <text evidence="5">Binds 1 zinc ion per subunit.</text>
</comment>
<proteinExistence type="predicted"/>
<dbReference type="GO" id="GO:0005975">
    <property type="term" value="P:carbohydrate metabolic process"/>
    <property type="evidence" value="ECO:0007669"/>
    <property type="project" value="InterPro"/>
</dbReference>
<keyword evidence="2 5" id="KW-0862">Zinc</keyword>
<keyword evidence="1 5" id="KW-0479">Metal-binding</keyword>
<comment type="caution">
    <text evidence="9">The sequence shown here is derived from an EMBL/GenBank/DDBJ whole genome shotgun (WGS) entry which is preliminary data.</text>
</comment>
<feature type="binding site" evidence="5">
    <location>
        <position position="104"/>
    </location>
    <ligand>
        <name>Zn(2+)</name>
        <dbReference type="ChEBI" id="CHEBI:29105"/>
    </ligand>
</feature>
<evidence type="ECO:0000259" key="7">
    <source>
        <dbReference type="Pfam" id="PF20511"/>
    </source>
</evidence>
<reference evidence="9 10" key="1">
    <citation type="submission" date="2012-12" db="EMBL/GenBank/DDBJ databases">
        <title>Genome assembly of Fulvivirga imtechensis AK7.</title>
        <authorList>
            <person name="Nupur N."/>
            <person name="Khatri I."/>
            <person name="Kumar R."/>
            <person name="Subramanian S."/>
            <person name="Pinnaka A."/>
        </authorList>
    </citation>
    <scope>NUCLEOTIDE SEQUENCE [LARGE SCALE GENOMIC DNA]</scope>
    <source>
        <strain evidence="9 10">AK7</strain>
    </source>
</reference>
<feature type="domain" description="Phosphomannose isomerase type I catalytic" evidence="7">
    <location>
        <begin position="7"/>
        <end position="116"/>
    </location>
</feature>
<evidence type="ECO:0000259" key="8">
    <source>
        <dbReference type="Pfam" id="PF21621"/>
    </source>
</evidence>
<dbReference type="PATRIC" id="fig|1237149.3.peg.3473"/>